<keyword evidence="3" id="KW-1185">Reference proteome</keyword>
<accession>A0A7G1I9S9</accession>
<feature type="domain" description="PE" evidence="1">
    <location>
        <begin position="4"/>
        <end position="93"/>
    </location>
</feature>
<dbReference type="SUPFAM" id="SSF140459">
    <property type="entry name" value="PE/PPE dimer-like"/>
    <property type="match status" value="1"/>
</dbReference>
<gene>
    <name evidence="2" type="ORF">NIIDMKKI_04540</name>
</gene>
<dbReference type="Pfam" id="PF00934">
    <property type="entry name" value="PE"/>
    <property type="match status" value="1"/>
</dbReference>
<name>A0A7G1I9S9_MYCKA</name>
<reference evidence="2 3" key="1">
    <citation type="submission" date="2020-07" db="EMBL/GenBank/DDBJ databases">
        <title>Mycobacterium kansasii (former subtype) with zoonotic potential isolated from diseased indoor pet cat, Japan.</title>
        <authorList>
            <person name="Fukano H."/>
            <person name="Terazono T."/>
            <person name="Hoshino Y."/>
        </authorList>
    </citation>
    <scope>NUCLEOTIDE SEQUENCE [LARGE SCALE GENOMIC DNA]</scope>
    <source>
        <strain evidence="2 3">Kuro-I</strain>
    </source>
</reference>
<evidence type="ECO:0000313" key="2">
    <source>
        <dbReference type="EMBL" id="BCI85248.1"/>
    </source>
</evidence>
<protein>
    <recommendedName>
        <fullName evidence="1">PE domain-containing protein</fullName>
    </recommendedName>
</protein>
<dbReference type="Proteomes" id="UP000516380">
    <property type="component" value="Chromosome"/>
</dbReference>
<sequence>MSFVLVGPEALATAAAEVAQIGSAVSVGNLAAAIPTTEVAAAAADEVSAAIAALFGAHAQEYQAAAAQVAMFHEQFVGTLSAAAASYTGAEAALAADLGAAVSNGFQTAVYGPIHTAGQAWIGSPLGQLLDPVINAPTGMLLHRDLIGNGAAGTAANPTGGAGGFLFGDGGPGYTLSAVPGGARR</sequence>
<proteinExistence type="predicted"/>
<evidence type="ECO:0000313" key="3">
    <source>
        <dbReference type="Proteomes" id="UP000516380"/>
    </source>
</evidence>
<dbReference type="InterPro" id="IPR000084">
    <property type="entry name" value="PE-PGRS_N"/>
</dbReference>
<organism evidence="2 3">
    <name type="scientific">Mycobacterium kansasii</name>
    <dbReference type="NCBI Taxonomy" id="1768"/>
    <lineage>
        <taxon>Bacteria</taxon>
        <taxon>Bacillati</taxon>
        <taxon>Actinomycetota</taxon>
        <taxon>Actinomycetes</taxon>
        <taxon>Mycobacteriales</taxon>
        <taxon>Mycobacteriaceae</taxon>
        <taxon>Mycobacterium</taxon>
    </lineage>
</organism>
<dbReference type="Gene3D" id="1.10.287.850">
    <property type="entry name" value="HP0062-like domain"/>
    <property type="match status" value="1"/>
</dbReference>
<dbReference type="EMBL" id="AP023343">
    <property type="protein sequence ID" value="BCI85248.1"/>
    <property type="molecule type" value="Genomic_DNA"/>
</dbReference>
<evidence type="ECO:0000259" key="1">
    <source>
        <dbReference type="Pfam" id="PF00934"/>
    </source>
</evidence>
<dbReference type="AlphaFoldDB" id="A0A7G1I9S9"/>
<dbReference type="InterPro" id="IPR038332">
    <property type="entry name" value="PPE_sf"/>
</dbReference>